<feature type="compositionally biased region" description="Basic and acidic residues" evidence="2">
    <location>
        <begin position="667"/>
        <end position="679"/>
    </location>
</feature>
<accession>A0A7R9V8A3</accession>
<feature type="compositionally biased region" description="Low complexity" evidence="2">
    <location>
        <begin position="651"/>
        <end position="663"/>
    </location>
</feature>
<feature type="region of interest" description="Disordered" evidence="2">
    <location>
        <begin position="634"/>
        <end position="730"/>
    </location>
</feature>
<evidence type="ECO:0000256" key="1">
    <source>
        <dbReference type="ARBA" id="ARBA00009078"/>
    </source>
</evidence>
<name>A0A7R9V8A3_9CHLO</name>
<sequence>MGRKTRPFIDKKNATTYTLTWNDDSSESGSDGGEDSEAPAALPLPSSAAAASGGRGGGGGDISAWIAGDAVSEYGSEWGCNPAPSDLGDYVLSEARRREIIEYGFPDDGYDYLKHTRELAPRRATDIVGGRKPVQRVTVRDTCKAPLPGGDGASSSLAAAGDEDGDGDQGAGSDGGGEESDAGAAAAGPSVFVRGAFVPPKEDTCLVDARQYKLAARAPADDDEIADAALMNVSAFARATKRPTGHRGRMAHELEELDAVMRMLEEEEDGAQPAPPRKAGRESSLRAKLRAVDGATVEARKIVEMHKGLGEDPDDDAEDWDDWFDGFVAKAAAADDQCSSHAGDADADIDAELCAVQGRGQVGPPGSVAGGRAAGVAHSFASSYWRDERTDRRGELSGLDDRFEVLATQYEDEEVGLLEPEDEEEGLPAGAGGGDAASVLTLGGEAAAKARNGAKLADFAGLLDEFLAEQAEMEKAYDAADTRMRTSGGADVDADRGGAVGVPELAGMRPLQGHLCRKMEALDVADADVIAKTRARLAAAEARAAAAAAGGDGGGEGGGDPFETATRVVVVERDDRWDCESVLSLRSNTENHPGRISEPQRRPGGRAGGGVGGIIKLSAKTGLPSTVPLRTAAIPEEEGDGADGIDGDGADGASASSSECAGSVVAPERKKGESAEERRARKAAVKAAQREARASKKALKTMFKDESSRQKKAAAGRNATAGAGSTFSIA</sequence>
<evidence type="ECO:0008006" key="4">
    <source>
        <dbReference type="Google" id="ProtNLM"/>
    </source>
</evidence>
<evidence type="ECO:0000313" key="3">
    <source>
        <dbReference type="EMBL" id="CAD8287116.1"/>
    </source>
</evidence>
<proteinExistence type="inferred from homology"/>
<feature type="region of interest" description="Disordered" evidence="2">
    <location>
        <begin position="20"/>
        <end position="62"/>
    </location>
</feature>
<dbReference type="InterPro" id="IPR007307">
    <property type="entry name" value="Ltv1"/>
</dbReference>
<organism evidence="3">
    <name type="scientific">Chlamydomonas euryale</name>
    <dbReference type="NCBI Taxonomy" id="1486919"/>
    <lineage>
        <taxon>Eukaryota</taxon>
        <taxon>Viridiplantae</taxon>
        <taxon>Chlorophyta</taxon>
        <taxon>core chlorophytes</taxon>
        <taxon>Chlorophyceae</taxon>
        <taxon>CS clade</taxon>
        <taxon>Chlamydomonadales</taxon>
        <taxon>Chlamydomonadaceae</taxon>
        <taxon>Chlamydomonas</taxon>
    </lineage>
</organism>
<dbReference type="EMBL" id="HBEC01015405">
    <property type="protein sequence ID" value="CAD8287116.1"/>
    <property type="molecule type" value="Transcribed_RNA"/>
</dbReference>
<gene>
    <name evidence="3" type="ORF">CEUR00632_LOCUS7154</name>
</gene>
<dbReference type="PANTHER" id="PTHR21531:SF0">
    <property type="entry name" value="PROTEIN LTV1 HOMOLOG"/>
    <property type="match status" value="1"/>
</dbReference>
<feature type="region of interest" description="Disordered" evidence="2">
    <location>
        <begin position="139"/>
        <end position="186"/>
    </location>
</feature>
<feature type="region of interest" description="Disordered" evidence="2">
    <location>
        <begin position="266"/>
        <end position="287"/>
    </location>
</feature>
<comment type="similarity">
    <text evidence="1">Belongs to the LTV1 family.</text>
</comment>
<protein>
    <recommendedName>
        <fullName evidence="4">Protein LTV1 homolog</fullName>
    </recommendedName>
</protein>
<dbReference type="GO" id="GO:0005829">
    <property type="term" value="C:cytosol"/>
    <property type="evidence" value="ECO:0007669"/>
    <property type="project" value="TreeGrafter"/>
</dbReference>
<feature type="compositionally biased region" description="Low complexity" evidence="2">
    <location>
        <begin position="38"/>
        <end position="52"/>
    </location>
</feature>
<dbReference type="GO" id="GO:0000056">
    <property type="term" value="P:ribosomal small subunit export from nucleus"/>
    <property type="evidence" value="ECO:0007669"/>
    <property type="project" value="TreeGrafter"/>
</dbReference>
<feature type="compositionally biased region" description="Acidic residues" evidence="2">
    <location>
        <begin position="635"/>
        <end position="649"/>
    </location>
</feature>
<feature type="compositionally biased region" description="Basic and acidic residues" evidence="2">
    <location>
        <begin position="592"/>
        <end position="601"/>
    </location>
</feature>
<dbReference type="AlphaFoldDB" id="A0A7R9V8A3"/>
<feature type="compositionally biased region" description="Low complexity" evidence="2">
    <location>
        <begin position="713"/>
        <end position="724"/>
    </location>
</feature>
<dbReference type="GO" id="GO:0042274">
    <property type="term" value="P:ribosomal small subunit biogenesis"/>
    <property type="evidence" value="ECO:0007669"/>
    <property type="project" value="InterPro"/>
</dbReference>
<feature type="region of interest" description="Disordered" evidence="2">
    <location>
        <begin position="584"/>
        <end position="616"/>
    </location>
</feature>
<dbReference type="PANTHER" id="PTHR21531">
    <property type="entry name" value="LOW-TEMPERATURE VIABILITY PROTEIN LTV1-RELATED"/>
    <property type="match status" value="1"/>
</dbReference>
<reference evidence="3" key="1">
    <citation type="submission" date="2021-01" db="EMBL/GenBank/DDBJ databases">
        <authorList>
            <person name="Corre E."/>
            <person name="Pelletier E."/>
            <person name="Niang G."/>
            <person name="Scheremetjew M."/>
            <person name="Finn R."/>
            <person name="Kale V."/>
            <person name="Holt S."/>
            <person name="Cochrane G."/>
            <person name="Meng A."/>
            <person name="Brown T."/>
            <person name="Cohen L."/>
        </authorList>
    </citation>
    <scope>NUCLEOTIDE SEQUENCE</scope>
    <source>
        <strain evidence="3">CCMP219</strain>
    </source>
</reference>
<dbReference type="GO" id="GO:0005634">
    <property type="term" value="C:nucleus"/>
    <property type="evidence" value="ECO:0007669"/>
    <property type="project" value="TreeGrafter"/>
</dbReference>
<evidence type="ECO:0000256" key="2">
    <source>
        <dbReference type="SAM" id="MobiDB-lite"/>
    </source>
</evidence>
<dbReference type="GO" id="GO:0030688">
    <property type="term" value="C:preribosome, small subunit precursor"/>
    <property type="evidence" value="ECO:0007669"/>
    <property type="project" value="TreeGrafter"/>
</dbReference>